<organism evidence="1 2">
    <name type="scientific">Cynara cardunculus var. scolymus</name>
    <name type="common">Globe artichoke</name>
    <name type="synonym">Cynara scolymus</name>
    <dbReference type="NCBI Taxonomy" id="59895"/>
    <lineage>
        <taxon>Eukaryota</taxon>
        <taxon>Viridiplantae</taxon>
        <taxon>Streptophyta</taxon>
        <taxon>Embryophyta</taxon>
        <taxon>Tracheophyta</taxon>
        <taxon>Spermatophyta</taxon>
        <taxon>Magnoliopsida</taxon>
        <taxon>eudicotyledons</taxon>
        <taxon>Gunneridae</taxon>
        <taxon>Pentapetalae</taxon>
        <taxon>asterids</taxon>
        <taxon>campanulids</taxon>
        <taxon>Asterales</taxon>
        <taxon>Asteraceae</taxon>
        <taxon>Carduoideae</taxon>
        <taxon>Cardueae</taxon>
        <taxon>Carduinae</taxon>
        <taxon>Cynara</taxon>
    </lineage>
</organism>
<reference evidence="1 2" key="1">
    <citation type="journal article" date="2016" name="Sci. Rep.">
        <title>The genome sequence of the outbreeding globe artichoke constructed de novo incorporating a phase-aware low-pass sequencing strategy of F1 progeny.</title>
        <authorList>
            <person name="Scaglione D."/>
            <person name="Reyes-Chin-Wo S."/>
            <person name="Acquadro A."/>
            <person name="Froenicke L."/>
            <person name="Portis E."/>
            <person name="Beitel C."/>
            <person name="Tirone M."/>
            <person name="Mauro R."/>
            <person name="Lo Monaco A."/>
            <person name="Mauromicale G."/>
            <person name="Faccioli P."/>
            <person name="Cattivelli L."/>
            <person name="Rieseberg L."/>
            <person name="Michelmore R."/>
            <person name="Lanteri S."/>
        </authorList>
    </citation>
    <scope>NUCLEOTIDE SEQUENCE [LARGE SCALE GENOMIC DNA]</scope>
    <source>
        <strain evidence="1">2C</strain>
    </source>
</reference>
<dbReference type="AlphaFoldDB" id="A0A103Y0H6"/>
<protein>
    <submittedName>
        <fullName evidence="1">Uncharacterized protein</fullName>
    </submittedName>
</protein>
<dbReference type="EMBL" id="LEKV01003395">
    <property type="protein sequence ID" value="KVI00260.1"/>
    <property type="molecule type" value="Genomic_DNA"/>
</dbReference>
<name>A0A103Y0H6_CYNCS</name>
<gene>
    <name evidence="1" type="ORF">Ccrd_021518</name>
</gene>
<keyword evidence="2" id="KW-1185">Reference proteome</keyword>
<accession>A0A103Y0H6</accession>
<evidence type="ECO:0000313" key="2">
    <source>
        <dbReference type="Proteomes" id="UP000243975"/>
    </source>
</evidence>
<evidence type="ECO:0000313" key="1">
    <source>
        <dbReference type="EMBL" id="KVI00260.1"/>
    </source>
</evidence>
<sequence>MVVWMYHLDQRTDFMDRTLYLTSVDFNFELQ</sequence>
<dbReference type="Gramene" id="KVI00260">
    <property type="protein sequence ID" value="KVI00260"/>
    <property type="gene ID" value="Ccrd_021518"/>
</dbReference>
<dbReference type="Proteomes" id="UP000243975">
    <property type="component" value="Unassembled WGS sequence"/>
</dbReference>
<comment type="caution">
    <text evidence="1">The sequence shown here is derived from an EMBL/GenBank/DDBJ whole genome shotgun (WGS) entry which is preliminary data.</text>
</comment>
<proteinExistence type="predicted"/>